<evidence type="ECO:0000313" key="2">
    <source>
        <dbReference type="EMBL" id="GEM53557.1"/>
    </source>
</evidence>
<dbReference type="PANTHER" id="PTHR11695:SF294">
    <property type="entry name" value="RETICULON-4-INTERACTING PROTEIN 1, MITOCHONDRIAL"/>
    <property type="match status" value="1"/>
</dbReference>
<dbReference type="Gene3D" id="3.90.180.10">
    <property type="entry name" value="Medium-chain alcohol dehydrogenases, catalytic domain"/>
    <property type="match status" value="1"/>
</dbReference>
<dbReference type="Pfam" id="PF08240">
    <property type="entry name" value="ADH_N"/>
    <property type="match status" value="1"/>
</dbReference>
<proteinExistence type="predicted"/>
<dbReference type="InterPro" id="IPR011032">
    <property type="entry name" value="GroES-like_sf"/>
</dbReference>
<feature type="domain" description="Enoyl reductase (ER)" evidence="1">
    <location>
        <begin position="14"/>
        <end position="317"/>
    </location>
</feature>
<dbReference type="InterPro" id="IPR013154">
    <property type="entry name" value="ADH-like_N"/>
</dbReference>
<dbReference type="Gene3D" id="3.40.50.720">
    <property type="entry name" value="NAD(P)-binding Rossmann-like Domain"/>
    <property type="match status" value="1"/>
</dbReference>
<dbReference type="InterPro" id="IPR050700">
    <property type="entry name" value="YIM1/Zinc_Alcohol_DH_Fams"/>
</dbReference>
<dbReference type="Proteomes" id="UP000321245">
    <property type="component" value="Unassembled WGS sequence"/>
</dbReference>
<name>A0A511NLI6_9FLAO</name>
<dbReference type="EMBL" id="BJXC01000033">
    <property type="protein sequence ID" value="GEM53557.1"/>
    <property type="molecule type" value="Genomic_DNA"/>
</dbReference>
<dbReference type="PANTHER" id="PTHR11695">
    <property type="entry name" value="ALCOHOL DEHYDROGENASE RELATED"/>
    <property type="match status" value="1"/>
</dbReference>
<evidence type="ECO:0000313" key="3">
    <source>
        <dbReference type="Proteomes" id="UP000321245"/>
    </source>
</evidence>
<keyword evidence="3" id="KW-1185">Reference proteome</keyword>
<accession>A0A511NLI6</accession>
<dbReference type="Pfam" id="PF13602">
    <property type="entry name" value="ADH_zinc_N_2"/>
    <property type="match status" value="1"/>
</dbReference>
<dbReference type="GO" id="GO:0016491">
    <property type="term" value="F:oxidoreductase activity"/>
    <property type="evidence" value="ECO:0007669"/>
    <property type="project" value="InterPro"/>
</dbReference>
<gene>
    <name evidence="2" type="ORF">EB1_33470</name>
</gene>
<dbReference type="SUPFAM" id="SSF50129">
    <property type="entry name" value="GroES-like"/>
    <property type="match status" value="1"/>
</dbReference>
<sequence length="319" mass="35239">MDDKMKAIVLKNFGGVENLLYKEIEKPVIKINEVLIKVKAIGINPVDIKVRNRQAPLAEDLANYNPLILGWDISGTITEIGKEVKQFNIGDEVFGMINFVGHGRAYAEYVAAPIEHLTLKPKNISHVEAAASTLAALTAWQAFDSYGKLRFKDKVLIHAASGGVGHFAVQIAKHIGAYVIATSSSSNRAFVMGLGADEFIDYRNVYFEKTVQDIDFVLETIGGINFRKSVQALKPFGTIVTLPSGHTKEDELKAQEKHLHACYFMSVYSSGRDMQHIASLLEKGVLKPHVSHVFDFDEMAHAHLQIETGHTVGKIVVKL</sequence>
<protein>
    <submittedName>
        <fullName evidence="2">NADPH:quinone reductase</fullName>
    </submittedName>
</protein>
<dbReference type="InterPro" id="IPR020843">
    <property type="entry name" value="ER"/>
</dbReference>
<dbReference type="SUPFAM" id="SSF51735">
    <property type="entry name" value="NAD(P)-binding Rossmann-fold domains"/>
    <property type="match status" value="1"/>
</dbReference>
<dbReference type="CDD" id="cd05289">
    <property type="entry name" value="MDR_like_2"/>
    <property type="match status" value="1"/>
</dbReference>
<dbReference type="SMART" id="SM00829">
    <property type="entry name" value="PKS_ER"/>
    <property type="match status" value="1"/>
</dbReference>
<evidence type="ECO:0000259" key="1">
    <source>
        <dbReference type="SMART" id="SM00829"/>
    </source>
</evidence>
<dbReference type="STRING" id="1218108.GCA_000382425_02961"/>
<dbReference type="AlphaFoldDB" id="A0A511NLI6"/>
<reference evidence="2 3" key="1">
    <citation type="submission" date="2019-07" db="EMBL/GenBank/DDBJ databases">
        <title>Whole genome shotgun sequence of Empedobacter brevis NBRC 14943.</title>
        <authorList>
            <person name="Hosoyama A."/>
            <person name="Uohara A."/>
            <person name="Ohji S."/>
            <person name="Ichikawa N."/>
        </authorList>
    </citation>
    <scope>NUCLEOTIDE SEQUENCE [LARGE SCALE GENOMIC DNA]</scope>
    <source>
        <strain evidence="2 3">NBRC 14943</strain>
    </source>
</reference>
<organism evidence="2 3">
    <name type="scientific">Empedobacter brevis NBRC 14943 = ATCC 43319</name>
    <dbReference type="NCBI Taxonomy" id="1218108"/>
    <lineage>
        <taxon>Bacteria</taxon>
        <taxon>Pseudomonadati</taxon>
        <taxon>Bacteroidota</taxon>
        <taxon>Flavobacteriia</taxon>
        <taxon>Flavobacteriales</taxon>
        <taxon>Weeksellaceae</taxon>
        <taxon>Empedobacter</taxon>
    </lineage>
</organism>
<dbReference type="InterPro" id="IPR036291">
    <property type="entry name" value="NAD(P)-bd_dom_sf"/>
</dbReference>
<comment type="caution">
    <text evidence="2">The sequence shown here is derived from an EMBL/GenBank/DDBJ whole genome shotgun (WGS) entry which is preliminary data.</text>
</comment>